<keyword evidence="1" id="KW-0443">Lipid metabolism</keyword>
<feature type="domain" description="PNPLA" evidence="2">
    <location>
        <begin position="78"/>
        <end position="264"/>
    </location>
</feature>
<dbReference type="InterPro" id="IPR002641">
    <property type="entry name" value="PNPLA_dom"/>
</dbReference>
<dbReference type="EMBL" id="JAANES010000001">
    <property type="protein sequence ID" value="MBS3017628.1"/>
    <property type="molecule type" value="Genomic_DNA"/>
</dbReference>
<dbReference type="Pfam" id="PF01734">
    <property type="entry name" value="Patatin"/>
    <property type="match status" value="1"/>
</dbReference>
<sequence>MASNEACKHNVRMRSSTRALRIYAGIKARQSMAQRGLQPDMVRVIPAAAGGPKGLILGPLDRFVFGQWLQASAQPVDLVGASIGAWRMATACLDAPVAAFERLERDYIAQRFDPPEGHKRTPSSLVSERFAQSLQDFYGGRVSEVLANPRYRLHVIAARGRGLLSRASPWRTPLGYAAAFASNALHRPALGCLLERVVFSTSASDALHALPFGVADIRSAQTPLTESNFMQALRASCSIPFVLDAVQDIAEAPKGAYWDGGITDYHMHLDYLASRSGDGVVLYPHFQKAVIPGWLDKGLKWRHGSSSYLDSMVVLAPDPAWVACLPNGKLPDRHDFLSYGSDHDARAKAWNAATSASQQLADEFADWLHAPDLSRVEAL</sequence>
<dbReference type="InterPro" id="IPR016035">
    <property type="entry name" value="Acyl_Trfase/lysoPLipase"/>
</dbReference>
<evidence type="ECO:0000259" key="2">
    <source>
        <dbReference type="Pfam" id="PF01734"/>
    </source>
</evidence>
<dbReference type="Proteomes" id="UP001647436">
    <property type="component" value="Unassembled WGS sequence"/>
</dbReference>
<dbReference type="SUPFAM" id="SSF52151">
    <property type="entry name" value="FabD/lysophospholipase-like"/>
    <property type="match status" value="1"/>
</dbReference>
<reference evidence="3 4" key="1">
    <citation type="submission" date="2020-03" db="EMBL/GenBank/DDBJ databases">
        <title>The role of nitrogen metabolism on polyethylene biodegradation.</title>
        <authorList>
            <person name="Peixoto J."/>
            <person name="Vizzotto C.S."/>
            <person name="Ramos A."/>
            <person name="Alves G."/>
            <person name="Steindorff A."/>
            <person name="Kruger R."/>
        </authorList>
    </citation>
    <scope>NUCLEOTIDE SEQUENCE [LARGE SCALE GENOMIC DNA]</scope>
    <source>
        <strain evidence="3 4">PE63</strain>
    </source>
</reference>
<proteinExistence type="predicted"/>
<organism evidence="3 4">
    <name type="scientific">Comamonas brasiliensis</name>
    <dbReference type="NCBI Taxonomy" id="1812482"/>
    <lineage>
        <taxon>Bacteria</taxon>
        <taxon>Pseudomonadati</taxon>
        <taxon>Pseudomonadota</taxon>
        <taxon>Betaproteobacteria</taxon>
        <taxon>Burkholderiales</taxon>
        <taxon>Comamonadaceae</taxon>
        <taxon>Comamonas</taxon>
    </lineage>
</organism>
<evidence type="ECO:0000313" key="3">
    <source>
        <dbReference type="EMBL" id="MBS3017628.1"/>
    </source>
</evidence>
<protein>
    <recommendedName>
        <fullName evidence="2">PNPLA domain-containing protein</fullName>
    </recommendedName>
</protein>
<comment type="caution">
    <text evidence="3">The sequence shown here is derived from an EMBL/GenBank/DDBJ whole genome shotgun (WGS) entry which is preliminary data.</text>
</comment>
<evidence type="ECO:0000313" key="4">
    <source>
        <dbReference type="Proteomes" id="UP001647436"/>
    </source>
</evidence>
<name>A0ABS5LMB3_9BURK</name>
<evidence type="ECO:0000256" key="1">
    <source>
        <dbReference type="ARBA" id="ARBA00023098"/>
    </source>
</evidence>
<accession>A0ABS5LMB3</accession>
<gene>
    <name evidence="3" type="ORF">DJFAAGMI_00351</name>
</gene>
<keyword evidence="4" id="KW-1185">Reference proteome</keyword>